<dbReference type="Proteomes" id="UP000565155">
    <property type="component" value="Unassembled WGS sequence"/>
</dbReference>
<gene>
    <name evidence="1" type="ORF">HKB35_08505</name>
</gene>
<dbReference type="Pfam" id="PF10065">
    <property type="entry name" value="DUF2303"/>
    <property type="match status" value="1"/>
</dbReference>
<dbReference type="InterPro" id="IPR019276">
    <property type="entry name" value="DUF2303"/>
</dbReference>
<evidence type="ECO:0000313" key="1">
    <source>
        <dbReference type="EMBL" id="NMR73652.1"/>
    </source>
</evidence>
<evidence type="ECO:0000313" key="2">
    <source>
        <dbReference type="Proteomes" id="UP000565155"/>
    </source>
</evidence>
<dbReference type="EMBL" id="JABCMA010000006">
    <property type="protein sequence ID" value="NMR73652.1"/>
    <property type="molecule type" value="Genomic_DNA"/>
</dbReference>
<accession>A0A7Y0MUN6</accession>
<organism evidence="1 2">
    <name type="scientific">Vibrio alginolyticus</name>
    <dbReference type="NCBI Taxonomy" id="663"/>
    <lineage>
        <taxon>Bacteria</taxon>
        <taxon>Pseudomonadati</taxon>
        <taxon>Pseudomonadota</taxon>
        <taxon>Gammaproteobacteria</taxon>
        <taxon>Vibrionales</taxon>
        <taxon>Vibrionaceae</taxon>
        <taxon>Vibrio</taxon>
    </lineage>
</organism>
<dbReference type="AlphaFoldDB" id="A0A7Y0MUN6"/>
<comment type="caution">
    <text evidence="1">The sequence shown here is derived from an EMBL/GenBank/DDBJ whole genome shotgun (WGS) entry which is preliminary data.</text>
</comment>
<sequence length="274" mass="31510">MSFTKESIQELVNKGSVPEFIKAIEAKNTLSQLILVPDNCSLKDLEQYQEHRNNLRGEFNTISITEFAKYAKDHQLEGSKTFIDADSMKAKTIFDVGTNDKAGHQLHKASVSLKRTAPFKALLNIDGERMEQRDMAEFLEDWKDYISAFDSNGEQIEMFKAIAAVRELDFEHTRGSNRQVSDFSQSQSEYERIATKTREDLVLPAAFVFTCEPYSGLGDFRFDLRLSIIRNELLILRIKRMEEIQEKMAEKFLEVVKEEFANQSVAMPTYIGTY</sequence>
<name>A0A7Y0MUN6_VIBAL</name>
<dbReference type="RefSeq" id="WP_031791841.1">
    <property type="nucleotide sequence ID" value="NZ_JABCMA010000006.1"/>
</dbReference>
<reference evidence="1 2" key="1">
    <citation type="submission" date="2020-04" db="EMBL/GenBank/DDBJ databases">
        <title>Whole-genome sequencing of Vibrio spp. from China reveals different genetic environments of blaCTX-M-14 among diverse lineages.</title>
        <authorList>
            <person name="Zheng Z."/>
            <person name="Ye L."/>
            <person name="Chen S."/>
        </authorList>
    </citation>
    <scope>NUCLEOTIDE SEQUENCE [LARGE SCALE GENOMIC DNA]</scope>
    <source>
        <strain evidence="1 2">Vb1636</strain>
    </source>
</reference>
<protein>
    <submittedName>
        <fullName evidence="1">DUF2303 family protein</fullName>
    </submittedName>
</protein>
<proteinExistence type="predicted"/>